<dbReference type="AlphaFoldDB" id="A0A7Z8KNH3"/>
<evidence type="ECO:0000313" key="2">
    <source>
        <dbReference type="Proteomes" id="UP000319335"/>
    </source>
</evidence>
<dbReference type="PANTHER" id="PTHR42754:SF1">
    <property type="entry name" value="LIPOPROTEIN"/>
    <property type="match status" value="1"/>
</dbReference>
<dbReference type="OrthoDB" id="25019at2157"/>
<dbReference type="EMBL" id="VIAQ01000015">
    <property type="protein sequence ID" value="TQD24999.1"/>
    <property type="molecule type" value="Genomic_DNA"/>
</dbReference>
<accession>A0A7Z8KNH3</accession>
<reference evidence="1 2" key="1">
    <citation type="submission" date="2019-06" db="EMBL/GenBank/DDBJ databases">
        <title>Draft genome sequence of Methanolobus vulcani B1d.</title>
        <authorList>
            <person name="Creighbaum A.J."/>
            <person name="Ticak T."/>
            <person name="Hariraju D."/>
            <person name="Arivett B.A."/>
            <person name="Ferguson D.J.Jr."/>
        </authorList>
    </citation>
    <scope>NUCLEOTIDE SEQUENCE [LARGE SCALE GENOMIC DNA]</scope>
    <source>
        <strain evidence="1 2">B1d</strain>
    </source>
</reference>
<evidence type="ECO:0000313" key="1">
    <source>
        <dbReference type="EMBL" id="TQD24999.1"/>
    </source>
</evidence>
<sequence length="845" mass="93390">MDRKFKFSLIILLFMVSFICAAGTSAALKEQTENSLEVSDVISISNVTDSYFEELARDENVTYTDRTLLGCWSPDGSKVLVLTRYAPLGEPELDAFYLVNADGTEPKEIIATRNNTMDRSLELVADEYFKIARWNSAGDSFAFNANVVRVNNTFVVINGETFVGAAGMGIVCIADVDGDVVRSVGTGLSGVDSIRVNSTDIGRVHGLEWEPDGTDAAVIIDGQLHVTDQYVSFLNQLTNSSIEESIDECMWNHQGNRIAFAGEDLWIIDKHDGSSLKKLASNADRLIGWSLDDSMIYYSSFDDGISSQYVVRLNDSKITKMSTGSLDDSLIIGPDGRILFTTTFASGKYSTNSCLYVADADGNNQKLLEEKEYRYPAYLAGVSWSPKGDKITVSDGIINADGSAKVDIPLRQSFSWHPSGDYIAFETGDSVGKIYTTRVCIANSDGSGITQISPDDDCSYSFDGWSPDGSRMLITRYDLNFTKQELLVVSFEGFEERSLNTISPEAPSEEWNISLGVANADVLRSVEQTSDGGYIVAGTSKSLAEGSKDVWLVKLDKEGNIEWNNTYGDKYAEWGFVAKQTSDEGYALSGYSFPNGFGQPYLLKVDKDGNEEWSKIDDEISHDDYLEYVAERTSDGGYIIADIIEYEKPDPNGLDLLVDMDINLTKYDRDGVREWNTTFGQEIYSELIEVDLHPVRQTSDDGYIIAGTMVVNKTNNYDIWLIKTDESGNEQWNKTYGGPMDDSAFCVSLTSDNGYVIAGMYNDSWGFSVEGSAFILKTDADGNKEWIKEFSNCTLSSVEQTSDNGYVAAGIKDGRSWVVKLEGDKAVSDDSNVLHKLLNYIYSFF</sequence>
<dbReference type="Gene3D" id="2.120.10.30">
    <property type="entry name" value="TolB, C-terminal domain"/>
    <property type="match status" value="2"/>
</dbReference>
<protein>
    <recommendedName>
        <fullName evidence="3">WD40-like Beta Propeller Repeat</fullName>
    </recommendedName>
</protein>
<organism evidence="1 2">
    <name type="scientific">Methanolobus vulcani</name>
    <dbReference type="NCBI Taxonomy" id="38026"/>
    <lineage>
        <taxon>Archaea</taxon>
        <taxon>Methanobacteriati</taxon>
        <taxon>Methanobacteriota</taxon>
        <taxon>Stenosarchaea group</taxon>
        <taxon>Methanomicrobia</taxon>
        <taxon>Methanosarcinales</taxon>
        <taxon>Methanosarcinaceae</taxon>
        <taxon>Methanolobus</taxon>
    </lineage>
</organism>
<keyword evidence="2" id="KW-1185">Reference proteome</keyword>
<evidence type="ECO:0008006" key="3">
    <source>
        <dbReference type="Google" id="ProtNLM"/>
    </source>
</evidence>
<dbReference type="InterPro" id="IPR011042">
    <property type="entry name" value="6-blade_b-propeller_TolB-like"/>
</dbReference>
<dbReference type="SUPFAM" id="SSF82171">
    <property type="entry name" value="DPP6 N-terminal domain-like"/>
    <property type="match status" value="2"/>
</dbReference>
<name>A0A7Z8KNH3_9EURY</name>
<gene>
    <name evidence="1" type="ORF">FKV42_08020</name>
</gene>
<dbReference type="Proteomes" id="UP000319335">
    <property type="component" value="Unassembled WGS sequence"/>
</dbReference>
<proteinExistence type="predicted"/>
<comment type="caution">
    <text evidence="1">The sequence shown here is derived from an EMBL/GenBank/DDBJ whole genome shotgun (WGS) entry which is preliminary data.</text>
</comment>
<dbReference type="PANTHER" id="PTHR42754">
    <property type="entry name" value="ENDOGLUCANASE"/>
    <property type="match status" value="1"/>
</dbReference>
<dbReference type="RefSeq" id="WP_154809726.1">
    <property type="nucleotide sequence ID" value="NZ_VIAQ01000015.1"/>
</dbReference>